<name>A0A0K3AQG1_BABMR</name>
<keyword evidence="3" id="KW-0698">rRNA processing</keyword>
<keyword evidence="4" id="KW-0539">Nucleus</keyword>
<dbReference type="VEuPathDB" id="PiroplasmaDB:BMR1_03g00425"/>
<reference evidence="7 8" key="3">
    <citation type="journal article" date="2016" name="Sci. Rep.">
        <title>Genome-wide diversity and gene expression profiling of Babesia microti isolates identify polymorphic genes that mediate host-pathogen interactions.</title>
        <authorList>
            <person name="Silva J.C."/>
            <person name="Cornillot E."/>
            <person name="McCracken C."/>
            <person name="Usmani-Brown S."/>
            <person name="Dwivedi A."/>
            <person name="Ifeonu O.O."/>
            <person name="Crabtree J."/>
            <person name="Gotia H.T."/>
            <person name="Virji A.Z."/>
            <person name="Reynes C."/>
            <person name="Colinge J."/>
            <person name="Kumar V."/>
            <person name="Lawres L."/>
            <person name="Pazzi J.E."/>
            <person name="Pablo J.V."/>
            <person name="Hung C."/>
            <person name="Brancato J."/>
            <person name="Kumari P."/>
            <person name="Orvis J."/>
            <person name="Tretina K."/>
            <person name="Chibucos M."/>
            <person name="Ott S."/>
            <person name="Sadzewicz L."/>
            <person name="Sengamalay N."/>
            <person name="Shetty A.C."/>
            <person name="Su Q."/>
            <person name="Tallon L."/>
            <person name="Fraser C.M."/>
            <person name="Frutos R."/>
            <person name="Molina D.M."/>
            <person name="Krause P.J."/>
            <person name="Ben Mamoun C."/>
        </authorList>
    </citation>
    <scope>NUCLEOTIDE SEQUENCE [LARGE SCALE GENOMIC DNA]</scope>
    <source>
        <strain evidence="7 8">RI</strain>
    </source>
</reference>
<sequence>MSISKKTRKFSKVKRLLNPKDERITLNAHSSATKKSKSNEMIKQVNPVSSYMFFSYNENLVPPYQVIVDTNFINSSIQNKLDLFRASSDCLLAKCNMCVTDCIIGELEKLGHRYRLALSLAKDPRVTRLTCCHKGTYADDCIVQRVTQHRCYIIGTNDKDLKCRIRKVPGVPIMYVSKHKYQIERLPNTIT</sequence>
<dbReference type="CDD" id="cd09864">
    <property type="entry name" value="PIN_Fcf1-like"/>
    <property type="match status" value="1"/>
</dbReference>
<evidence type="ECO:0000259" key="6">
    <source>
        <dbReference type="SMART" id="SM00670"/>
    </source>
</evidence>
<dbReference type="InterPro" id="IPR029060">
    <property type="entry name" value="PIN-like_dom_sf"/>
</dbReference>
<dbReference type="GO" id="GO:0006364">
    <property type="term" value="P:rRNA processing"/>
    <property type="evidence" value="ECO:0007669"/>
    <property type="project" value="UniProtKB-KW"/>
</dbReference>
<accession>A0A0K3AQG1</accession>
<dbReference type="OrthoDB" id="76105at2759"/>
<evidence type="ECO:0000256" key="5">
    <source>
        <dbReference type="ARBA" id="ARBA00024026"/>
    </source>
</evidence>
<dbReference type="Proteomes" id="UP000002899">
    <property type="component" value="Chromosome III"/>
</dbReference>
<keyword evidence="2" id="KW-0690">Ribosome biogenesis</keyword>
<comment type="subcellular location">
    <subcellularLocation>
        <location evidence="1">Nucleus</location>
        <location evidence="1">Nucleolus</location>
    </subcellularLocation>
</comment>
<dbReference type="InterPro" id="IPR037503">
    <property type="entry name" value="Fcf1_PIN"/>
</dbReference>
<dbReference type="PANTHER" id="PTHR12416">
    <property type="entry name" value="RRNA-PROCESSING PROTEIN UTP23 HOMOLOG"/>
    <property type="match status" value="1"/>
</dbReference>
<dbReference type="AlphaFoldDB" id="A0A0K3AQG1"/>
<dbReference type="RefSeq" id="XP_012648696.1">
    <property type="nucleotide sequence ID" value="XM_012793242.1"/>
</dbReference>
<keyword evidence="8" id="KW-1185">Reference proteome</keyword>
<dbReference type="SMART" id="SM00670">
    <property type="entry name" value="PINc"/>
    <property type="match status" value="1"/>
</dbReference>
<proteinExistence type="inferred from homology"/>
<evidence type="ECO:0000256" key="3">
    <source>
        <dbReference type="ARBA" id="ARBA00022552"/>
    </source>
</evidence>
<dbReference type="InterPro" id="IPR002716">
    <property type="entry name" value="PIN_dom"/>
</dbReference>
<gene>
    <name evidence="7" type="ORF">BMR1_03g00425</name>
</gene>
<dbReference type="KEGG" id="bmic:BMR1_03g00425"/>
<dbReference type="EMBL" id="LN871598">
    <property type="protein sequence ID" value="CTQ40685.1"/>
    <property type="molecule type" value="Genomic_DNA"/>
</dbReference>
<dbReference type="FunFam" id="3.40.50.1010:FF:000039">
    <property type="entry name" value="rRNA-processing protein FCF1 family protein"/>
    <property type="match status" value="1"/>
</dbReference>
<reference evidence="7 8" key="1">
    <citation type="journal article" date="2012" name="Nucleic Acids Res.">
        <title>Sequencing of the smallest Apicomplexan genome from the human pathogen Babesia microti.</title>
        <authorList>
            <person name="Cornillot E."/>
            <person name="Hadj-Kaddour K."/>
            <person name="Dassouli A."/>
            <person name="Noel B."/>
            <person name="Ranwez V."/>
            <person name="Vacherie B."/>
            <person name="Augagneur Y."/>
            <person name="Bres V."/>
            <person name="Duclos A."/>
            <person name="Randazzo S."/>
            <person name="Carcy B."/>
            <person name="Debierre-Grockiego F."/>
            <person name="Delbecq S."/>
            <person name="Moubri-Menage K."/>
            <person name="Shams-Eldin H."/>
            <person name="Usmani-Brown S."/>
            <person name="Bringaud F."/>
            <person name="Wincker P."/>
            <person name="Vivares C.P."/>
            <person name="Schwarz R.T."/>
            <person name="Schetters T.P."/>
            <person name="Krause P.J."/>
            <person name="Gorenflot A."/>
            <person name="Berry V."/>
            <person name="Barbe V."/>
            <person name="Ben Mamoun C."/>
        </authorList>
    </citation>
    <scope>NUCLEOTIDE SEQUENCE [LARGE SCALE GENOMIC DNA]</scope>
    <source>
        <strain evidence="7 8">RI</strain>
    </source>
</reference>
<evidence type="ECO:0000256" key="1">
    <source>
        <dbReference type="ARBA" id="ARBA00004604"/>
    </source>
</evidence>
<protein>
    <submittedName>
        <fullName evidence="7">UTP24, FCF1, U3 small nucleolar RNA-associated protein 24</fullName>
    </submittedName>
</protein>
<reference evidence="7 8" key="2">
    <citation type="journal article" date="2013" name="PLoS ONE">
        <title>Whole genome mapping and re-organization of the nuclear and mitochondrial genomes of Babesia microti isolates.</title>
        <authorList>
            <person name="Cornillot E."/>
            <person name="Dassouli A."/>
            <person name="Garg A."/>
            <person name="Pachikara N."/>
            <person name="Randazzo S."/>
            <person name="Depoix D."/>
            <person name="Carcy B."/>
            <person name="Delbecq S."/>
            <person name="Frutos R."/>
            <person name="Silva J.C."/>
            <person name="Sutton R."/>
            <person name="Krause P.J."/>
            <person name="Mamoun C.B."/>
        </authorList>
    </citation>
    <scope>NUCLEOTIDE SEQUENCE [LARGE SCALE GENOMIC DNA]</scope>
    <source>
        <strain evidence="7 8">RI</strain>
    </source>
</reference>
<dbReference type="Pfam" id="PF04900">
    <property type="entry name" value="Fcf1"/>
    <property type="match status" value="1"/>
</dbReference>
<dbReference type="OMA" id="GMMDCLL"/>
<dbReference type="GeneID" id="24424720"/>
<dbReference type="SUPFAM" id="SSF88723">
    <property type="entry name" value="PIN domain-like"/>
    <property type="match status" value="1"/>
</dbReference>
<evidence type="ECO:0000256" key="4">
    <source>
        <dbReference type="ARBA" id="ARBA00023242"/>
    </source>
</evidence>
<evidence type="ECO:0000313" key="7">
    <source>
        <dbReference type="EMBL" id="CTQ40685.1"/>
    </source>
</evidence>
<dbReference type="Gene3D" id="3.40.50.1010">
    <property type="entry name" value="5'-nuclease"/>
    <property type="match status" value="1"/>
</dbReference>
<feature type="domain" description="PIN" evidence="6">
    <location>
        <begin position="64"/>
        <end position="163"/>
    </location>
</feature>
<comment type="similarity">
    <text evidence="5">Belongs to the UTP23/FCF1 family. FCF1 subfamily.</text>
</comment>
<dbReference type="GO" id="GO:0032040">
    <property type="term" value="C:small-subunit processome"/>
    <property type="evidence" value="ECO:0007669"/>
    <property type="project" value="InterPro"/>
</dbReference>
<dbReference type="InterPro" id="IPR006984">
    <property type="entry name" value="Fcf1/UTP23"/>
</dbReference>
<organism evidence="7 8">
    <name type="scientific">Babesia microti (strain RI)</name>
    <dbReference type="NCBI Taxonomy" id="1133968"/>
    <lineage>
        <taxon>Eukaryota</taxon>
        <taxon>Sar</taxon>
        <taxon>Alveolata</taxon>
        <taxon>Apicomplexa</taxon>
        <taxon>Aconoidasida</taxon>
        <taxon>Piroplasmida</taxon>
        <taxon>Babesiidae</taxon>
        <taxon>Babesia</taxon>
    </lineage>
</organism>
<evidence type="ECO:0000256" key="2">
    <source>
        <dbReference type="ARBA" id="ARBA00022517"/>
    </source>
</evidence>
<evidence type="ECO:0000313" key="8">
    <source>
        <dbReference type="Proteomes" id="UP000002899"/>
    </source>
</evidence>